<keyword evidence="5" id="KW-0238">DNA-binding</keyword>
<evidence type="ECO:0000256" key="5">
    <source>
        <dbReference type="ARBA" id="ARBA00023125"/>
    </source>
</evidence>
<dbReference type="Gene3D" id="3.40.50.300">
    <property type="entry name" value="P-loop containing nucleotide triphosphate hydrolases"/>
    <property type="match status" value="1"/>
</dbReference>
<evidence type="ECO:0000313" key="8">
    <source>
        <dbReference type="EMBL" id="QHT04162.1"/>
    </source>
</evidence>
<feature type="domain" description="DNA mismatch repair proteins mutS family" evidence="7">
    <location>
        <begin position="689"/>
        <end position="879"/>
    </location>
</feature>
<evidence type="ECO:0008006" key="9">
    <source>
        <dbReference type="Google" id="ProtNLM"/>
    </source>
</evidence>
<dbReference type="GO" id="GO:0005524">
    <property type="term" value="F:ATP binding"/>
    <property type="evidence" value="ECO:0007669"/>
    <property type="project" value="UniProtKB-KW"/>
</dbReference>
<dbReference type="InterPro" id="IPR017261">
    <property type="entry name" value="DNA_mismatch_repair_MutS/MSH"/>
</dbReference>
<dbReference type="GO" id="GO:0006298">
    <property type="term" value="P:mismatch repair"/>
    <property type="evidence" value="ECO:0007669"/>
    <property type="project" value="InterPro"/>
</dbReference>
<evidence type="ECO:0000256" key="2">
    <source>
        <dbReference type="ARBA" id="ARBA00022741"/>
    </source>
</evidence>
<evidence type="ECO:0000256" key="4">
    <source>
        <dbReference type="ARBA" id="ARBA00022840"/>
    </source>
</evidence>
<dbReference type="SUPFAM" id="SSF53150">
    <property type="entry name" value="DNA repair protein MutS, domain II"/>
    <property type="match status" value="1"/>
</dbReference>
<dbReference type="Gene3D" id="1.10.1420.10">
    <property type="match status" value="2"/>
</dbReference>
<dbReference type="PIRSF" id="PIRSF037677">
    <property type="entry name" value="DNA_mis_repair_Msh6"/>
    <property type="match status" value="1"/>
</dbReference>
<organism evidence="8">
    <name type="scientific">viral metagenome</name>
    <dbReference type="NCBI Taxonomy" id="1070528"/>
    <lineage>
        <taxon>unclassified sequences</taxon>
        <taxon>metagenomes</taxon>
        <taxon>organismal metagenomes</taxon>
    </lineage>
</organism>
<dbReference type="SMART" id="SM00534">
    <property type="entry name" value="MUTSac"/>
    <property type="match status" value="1"/>
</dbReference>
<dbReference type="InterPro" id="IPR045076">
    <property type="entry name" value="MutS"/>
</dbReference>
<dbReference type="InterPro" id="IPR036187">
    <property type="entry name" value="DNA_mismatch_repair_MutS_sf"/>
</dbReference>
<dbReference type="AlphaFoldDB" id="A0A6C0CJ29"/>
<name>A0A6C0CJ29_9ZZZZ</name>
<dbReference type="SUPFAM" id="SSF52540">
    <property type="entry name" value="P-loop containing nucleoside triphosphate hydrolases"/>
    <property type="match status" value="1"/>
</dbReference>
<dbReference type="GO" id="GO:0140664">
    <property type="term" value="F:ATP-dependent DNA damage sensor activity"/>
    <property type="evidence" value="ECO:0007669"/>
    <property type="project" value="InterPro"/>
</dbReference>
<dbReference type="InterPro" id="IPR007696">
    <property type="entry name" value="DNA_mismatch_repair_MutS_core"/>
</dbReference>
<dbReference type="InterPro" id="IPR036678">
    <property type="entry name" value="MutS_con_dom_sf"/>
</dbReference>
<dbReference type="InterPro" id="IPR007695">
    <property type="entry name" value="DNA_mismatch_repair_MutS-lik_N"/>
</dbReference>
<dbReference type="Gene3D" id="3.40.1170.10">
    <property type="entry name" value="DNA repair protein MutS, domain I"/>
    <property type="match status" value="1"/>
</dbReference>
<dbReference type="SMART" id="SM00533">
    <property type="entry name" value="MUTSd"/>
    <property type="match status" value="1"/>
</dbReference>
<dbReference type="EMBL" id="MN739423">
    <property type="protein sequence ID" value="QHT04162.1"/>
    <property type="molecule type" value="Genomic_DNA"/>
</dbReference>
<keyword evidence="3" id="KW-0227">DNA damage</keyword>
<dbReference type="InterPro" id="IPR027417">
    <property type="entry name" value="P-loop_NTPase"/>
</dbReference>
<dbReference type="PANTHER" id="PTHR11361">
    <property type="entry name" value="DNA MISMATCH REPAIR PROTEIN MUTS FAMILY MEMBER"/>
    <property type="match status" value="1"/>
</dbReference>
<dbReference type="InterPro" id="IPR000432">
    <property type="entry name" value="DNA_mismatch_repair_MutS_C"/>
</dbReference>
<evidence type="ECO:0000259" key="6">
    <source>
        <dbReference type="SMART" id="SM00533"/>
    </source>
</evidence>
<dbReference type="Pfam" id="PF00488">
    <property type="entry name" value="MutS_V"/>
    <property type="match status" value="1"/>
</dbReference>
<keyword evidence="2" id="KW-0547">Nucleotide-binding</keyword>
<dbReference type="GO" id="GO:0032301">
    <property type="term" value="C:MutSalpha complex"/>
    <property type="evidence" value="ECO:0007669"/>
    <property type="project" value="TreeGrafter"/>
</dbReference>
<accession>A0A6C0CJ29</accession>
<protein>
    <recommendedName>
        <fullName evidence="9">DNA mismatch repair proteins mutS family domain-containing protein</fullName>
    </recommendedName>
</protein>
<comment type="similarity">
    <text evidence="1">Belongs to the DNA mismatch repair MutS family.</text>
</comment>
<reference evidence="8" key="1">
    <citation type="journal article" date="2020" name="Nature">
        <title>Giant virus diversity and host interactions through global metagenomics.</title>
        <authorList>
            <person name="Schulz F."/>
            <person name="Roux S."/>
            <person name="Paez-Espino D."/>
            <person name="Jungbluth S."/>
            <person name="Walsh D.A."/>
            <person name="Denef V.J."/>
            <person name="McMahon K.D."/>
            <person name="Konstantinidis K.T."/>
            <person name="Eloe-Fadrosh E.A."/>
            <person name="Kyrpides N.C."/>
            <person name="Woyke T."/>
        </authorList>
    </citation>
    <scope>NUCLEOTIDE SEQUENCE</scope>
    <source>
        <strain evidence="8">GVMAG-M-3300021185-45</strain>
    </source>
</reference>
<dbReference type="Pfam" id="PF01624">
    <property type="entry name" value="MutS_I"/>
    <property type="match status" value="1"/>
</dbReference>
<dbReference type="InterPro" id="IPR016151">
    <property type="entry name" value="DNA_mismatch_repair_MutS_N"/>
</dbReference>
<sequence length="976" mass="113252">MSLLKQYFKLRDEYRDKLGENTLLLMEVGSFYEIYTKVDKNTKEITEPQIIHLRKYVELAPGKKTEEVLMLGFSSKIPFILEKYLEKIINSGYSAVIYDQDAPTNNTTRSLKAIYSPGTYFYENSNDDVSNHVACIWIESHKKTKINKSGNIVIGMSIIDNYTGKSSFYQIISEHLHNPTTYDELERFIASYNPKECIFISNLSQKEINDIIQFIKLQSKKTHVLDINESKVKKVESQTYQREILDKFFPFNISESLFKNSLEFTFGMQSYVYLLNFVYEHNPNLVNKICEPTVENKSERMLLANHSLEQLNILPDKNYTGKLSSISEFLNNCITPMGVRSFKYNILNPMTNREKIQEKYDITEYLLTTNYWETWRNELKSIKDIEKLNRQLYLKKITPQNLFYFYDNLSNIQSLYSNLSTDSQINNYLDNKITLNIQDVCKKLKQLFEDTFILHECKNINTFDFDTNFIKEGINKELDKYVELNQDSKSKIESMKAYLGNLIAKGEKSKKNDFVKIHSTEKNGYNLQCTSRRSKILTEQIKDKISEELIFINENGTPKQFSFTIKTINYETATGSNVNIVNEDIKKICSDIISSKSKMKDLISIEYMKFIKKLEEYEKEFYNLIQFVSHIDLLQNMCYIAIKHNYCKPLIKEGDKSYVNVKELRHPLIEKLNVDETYTPNDLSLGLEKDIMLLYGTNAVGKTSFIRSLGISIIMAQAGLYVPCSELIYVPYKSIFTRILGNDNLFKGLSTFAVEMSELRIILNTSDKNSLILGDELCSGTEQDSAISIFVSGLQELHKRDVTAIFATHIHDIINFEEIDEIETLVIKHMEVEYDEKNDKLIYNRKLKDGAGSCMYGLEVCKSLHLPDDFLSNAYNLRRKYKKEERSVLEQKTSHFNSKKIMGNCELCKKNIGTEVHHLQHQENADENNMIGTFHKNHPANLLTLCEACHNKIHKSGKQHKKIKTSNGMELIEVAK</sequence>
<dbReference type="Pfam" id="PF05192">
    <property type="entry name" value="MutS_III"/>
    <property type="match status" value="1"/>
</dbReference>
<dbReference type="SUPFAM" id="SSF55271">
    <property type="entry name" value="DNA repair protein MutS, domain I"/>
    <property type="match status" value="1"/>
</dbReference>
<proteinExistence type="inferred from homology"/>
<keyword evidence="4" id="KW-0067">ATP-binding</keyword>
<dbReference type="GO" id="GO:0030983">
    <property type="term" value="F:mismatched DNA binding"/>
    <property type="evidence" value="ECO:0007669"/>
    <property type="project" value="InterPro"/>
</dbReference>
<dbReference type="PANTHER" id="PTHR11361:SF148">
    <property type="entry name" value="DNA MISMATCH REPAIR PROTEIN MSH6"/>
    <property type="match status" value="1"/>
</dbReference>
<evidence type="ECO:0000256" key="3">
    <source>
        <dbReference type="ARBA" id="ARBA00022763"/>
    </source>
</evidence>
<dbReference type="InterPro" id="IPR003615">
    <property type="entry name" value="HNH_nuc"/>
</dbReference>
<dbReference type="SUPFAM" id="SSF48334">
    <property type="entry name" value="DNA repair protein MutS, domain III"/>
    <property type="match status" value="1"/>
</dbReference>
<evidence type="ECO:0000259" key="7">
    <source>
        <dbReference type="SMART" id="SM00534"/>
    </source>
</evidence>
<feature type="domain" description="DNA mismatch repair protein MutS core" evidence="6">
    <location>
        <begin position="321"/>
        <end position="672"/>
    </location>
</feature>
<evidence type="ECO:0000256" key="1">
    <source>
        <dbReference type="ARBA" id="ARBA00006271"/>
    </source>
</evidence>
<dbReference type="CDD" id="cd00085">
    <property type="entry name" value="HNHc"/>
    <property type="match status" value="1"/>
</dbReference>